<evidence type="ECO:0000256" key="1">
    <source>
        <dbReference type="SAM" id="Phobius"/>
    </source>
</evidence>
<dbReference type="Proteomes" id="UP001500979">
    <property type="component" value="Unassembled WGS sequence"/>
</dbReference>
<accession>A0ABN3VG82</accession>
<sequence>MIAVREQSSAKKWRRGRPFWAGVCTLASGLLVLFPPYASFRFGDAMISLNTMGGVSSLVIGVVLISCGMSLWIRPEFRVAAGVVTLLLSLVAIVTSNLGSFLVGTLLGITGAALALAWTPKERRAGTADRVGT</sequence>
<organism evidence="2 3">
    <name type="scientific">Saccharopolyspora taberi</name>
    <dbReference type="NCBI Taxonomy" id="60895"/>
    <lineage>
        <taxon>Bacteria</taxon>
        <taxon>Bacillati</taxon>
        <taxon>Actinomycetota</taxon>
        <taxon>Actinomycetes</taxon>
        <taxon>Pseudonocardiales</taxon>
        <taxon>Pseudonocardiaceae</taxon>
        <taxon>Saccharopolyspora</taxon>
    </lineage>
</organism>
<keyword evidence="1" id="KW-1133">Transmembrane helix</keyword>
<dbReference type="InterPro" id="IPR046096">
    <property type="entry name" value="DUF6114"/>
</dbReference>
<gene>
    <name evidence="2" type="ORF">GCM10010470_41380</name>
</gene>
<keyword evidence="1" id="KW-0812">Transmembrane</keyword>
<keyword evidence="3" id="KW-1185">Reference proteome</keyword>
<feature type="transmembrane region" description="Helical" evidence="1">
    <location>
        <begin position="20"/>
        <end position="39"/>
    </location>
</feature>
<evidence type="ECO:0000313" key="3">
    <source>
        <dbReference type="Proteomes" id="UP001500979"/>
    </source>
</evidence>
<dbReference type="EMBL" id="BAAAUX010000016">
    <property type="protein sequence ID" value="GAA2802062.1"/>
    <property type="molecule type" value="Genomic_DNA"/>
</dbReference>
<comment type="caution">
    <text evidence="2">The sequence shown here is derived from an EMBL/GenBank/DDBJ whole genome shotgun (WGS) entry which is preliminary data.</text>
</comment>
<evidence type="ECO:0000313" key="2">
    <source>
        <dbReference type="EMBL" id="GAA2802062.1"/>
    </source>
</evidence>
<feature type="transmembrane region" description="Helical" evidence="1">
    <location>
        <begin position="45"/>
        <end position="65"/>
    </location>
</feature>
<evidence type="ECO:0008006" key="4">
    <source>
        <dbReference type="Google" id="ProtNLM"/>
    </source>
</evidence>
<reference evidence="2 3" key="1">
    <citation type="journal article" date="2019" name="Int. J. Syst. Evol. Microbiol.">
        <title>The Global Catalogue of Microorganisms (GCM) 10K type strain sequencing project: providing services to taxonomists for standard genome sequencing and annotation.</title>
        <authorList>
            <consortium name="The Broad Institute Genomics Platform"/>
            <consortium name="The Broad Institute Genome Sequencing Center for Infectious Disease"/>
            <person name="Wu L."/>
            <person name="Ma J."/>
        </authorList>
    </citation>
    <scope>NUCLEOTIDE SEQUENCE [LARGE SCALE GENOMIC DNA]</scope>
    <source>
        <strain evidence="2 3">JCM 9383</strain>
    </source>
</reference>
<feature type="transmembrane region" description="Helical" evidence="1">
    <location>
        <begin position="77"/>
        <end position="95"/>
    </location>
</feature>
<proteinExistence type="predicted"/>
<feature type="transmembrane region" description="Helical" evidence="1">
    <location>
        <begin position="101"/>
        <end position="120"/>
    </location>
</feature>
<dbReference type="Pfam" id="PF19609">
    <property type="entry name" value="DUF6114"/>
    <property type="match status" value="1"/>
</dbReference>
<protein>
    <recommendedName>
        <fullName evidence="4">SPW repeat-containing protein</fullName>
    </recommendedName>
</protein>
<name>A0ABN3VG82_9PSEU</name>
<keyword evidence="1" id="KW-0472">Membrane</keyword>